<evidence type="ECO:0000313" key="2">
    <source>
        <dbReference type="Proteomes" id="UP000436822"/>
    </source>
</evidence>
<dbReference type="Pfam" id="PF11927">
    <property type="entry name" value="HODM_asu-like"/>
    <property type="match status" value="1"/>
</dbReference>
<dbReference type="AlphaFoldDB" id="A0A6N6JEN7"/>
<dbReference type="EMBL" id="BLJE01000001">
    <property type="protein sequence ID" value="GFE63682.1"/>
    <property type="molecule type" value="Genomic_DNA"/>
</dbReference>
<evidence type="ECO:0000313" key="1">
    <source>
        <dbReference type="EMBL" id="GFE63682.1"/>
    </source>
</evidence>
<organism evidence="1 2">
    <name type="scientific">Litoreibacter roseus</name>
    <dbReference type="NCBI Taxonomy" id="2601869"/>
    <lineage>
        <taxon>Bacteria</taxon>
        <taxon>Pseudomonadati</taxon>
        <taxon>Pseudomonadota</taxon>
        <taxon>Alphaproteobacteria</taxon>
        <taxon>Rhodobacterales</taxon>
        <taxon>Roseobacteraceae</taxon>
        <taxon>Litoreibacter</taxon>
    </lineage>
</organism>
<proteinExistence type="predicted"/>
<name>A0A6N6JEN7_9RHOB</name>
<sequence length="249" mass="28025">MSRRLPGVQPVSLEEWLQVDDAYSAQMTYRARLVSGKGQQVLRCDPACRDAACELLGMVLTHIPRLGFEFVGDGSVLRPDGVSVQLDNARPLWTLSQLVQEDFLILQKEGDRHVLRGALLCFPASWALDQKFGHGLTEIHTPVEEYDDNIARRVERLFHAARAGQPLMRANALRYRDPDLYHPRRGSDTDRSAGTYIRSERQTILRLPETGAVVFSIHTYLVREADLSPDQTAGLLRHPIEMPAGEMTP</sequence>
<accession>A0A6N6JEN7</accession>
<reference evidence="1 2" key="1">
    <citation type="submission" date="2019-12" db="EMBL/GenBank/DDBJ databases">
        <title>Litoreibacter badius sp. nov., a novel bacteriochlorophyll a-containing bacterium in the genus Litoreibacter.</title>
        <authorList>
            <person name="Kanamuro M."/>
            <person name="Takabe Y."/>
            <person name="Mori K."/>
            <person name="Takaichi S."/>
            <person name="Hanada S."/>
        </authorList>
    </citation>
    <scope>NUCLEOTIDE SEQUENCE [LARGE SCALE GENOMIC DNA]</scope>
    <source>
        <strain evidence="1 2">K6</strain>
    </source>
</reference>
<dbReference type="InterPro" id="IPR021848">
    <property type="entry name" value="HODM_asu-like"/>
</dbReference>
<comment type="caution">
    <text evidence="1">The sequence shown here is derived from an EMBL/GenBank/DDBJ whole genome shotgun (WGS) entry which is preliminary data.</text>
</comment>
<keyword evidence="2" id="KW-1185">Reference proteome</keyword>
<protein>
    <recommendedName>
        <fullName evidence="3">DUF3445 domain-containing protein</fullName>
    </recommendedName>
</protein>
<evidence type="ECO:0008006" key="3">
    <source>
        <dbReference type="Google" id="ProtNLM"/>
    </source>
</evidence>
<dbReference type="Proteomes" id="UP000436822">
    <property type="component" value="Unassembled WGS sequence"/>
</dbReference>
<gene>
    <name evidence="1" type="ORF">KIN_07560</name>
</gene>